<feature type="domain" description="PIR2-like helical" evidence="2">
    <location>
        <begin position="137"/>
        <end position="249"/>
    </location>
</feature>
<dbReference type="Proteomes" id="UP001279734">
    <property type="component" value="Unassembled WGS sequence"/>
</dbReference>
<evidence type="ECO:0000313" key="3">
    <source>
        <dbReference type="EMBL" id="GMH20023.1"/>
    </source>
</evidence>
<accession>A0AAD3XWF6</accession>
<dbReference type="AlphaFoldDB" id="A0AAD3XWF6"/>
<evidence type="ECO:0000256" key="1">
    <source>
        <dbReference type="SAM" id="MobiDB-lite"/>
    </source>
</evidence>
<proteinExistence type="predicted"/>
<dbReference type="PANTHER" id="PTHR46405">
    <property type="entry name" value="OS05G0141500 PROTEIN"/>
    <property type="match status" value="1"/>
</dbReference>
<comment type="caution">
    <text evidence="3">The sequence shown here is derived from an EMBL/GenBank/DDBJ whole genome shotgun (WGS) entry which is preliminary data.</text>
</comment>
<gene>
    <name evidence="3" type="ORF">Nepgr_021864</name>
</gene>
<evidence type="ECO:0000313" key="4">
    <source>
        <dbReference type="Proteomes" id="UP001279734"/>
    </source>
</evidence>
<evidence type="ECO:0000259" key="2">
    <source>
        <dbReference type="Pfam" id="PF20235"/>
    </source>
</evidence>
<keyword evidence="4" id="KW-1185">Reference proteome</keyword>
<dbReference type="EMBL" id="BSYO01000021">
    <property type="protein sequence ID" value="GMH20023.1"/>
    <property type="molecule type" value="Genomic_DNA"/>
</dbReference>
<dbReference type="InterPro" id="IPR046934">
    <property type="entry name" value="PIR2-like"/>
</dbReference>
<organism evidence="3 4">
    <name type="scientific">Nepenthes gracilis</name>
    <name type="common">Slender pitcher plant</name>
    <dbReference type="NCBI Taxonomy" id="150966"/>
    <lineage>
        <taxon>Eukaryota</taxon>
        <taxon>Viridiplantae</taxon>
        <taxon>Streptophyta</taxon>
        <taxon>Embryophyta</taxon>
        <taxon>Tracheophyta</taxon>
        <taxon>Spermatophyta</taxon>
        <taxon>Magnoliopsida</taxon>
        <taxon>eudicotyledons</taxon>
        <taxon>Gunneridae</taxon>
        <taxon>Pentapetalae</taxon>
        <taxon>Caryophyllales</taxon>
        <taxon>Nepenthaceae</taxon>
        <taxon>Nepenthes</taxon>
    </lineage>
</organism>
<dbReference type="PANTHER" id="PTHR46405:SF2">
    <property type="entry name" value="OS05G0141500 PROTEIN"/>
    <property type="match status" value="1"/>
</dbReference>
<reference evidence="3" key="1">
    <citation type="submission" date="2023-05" db="EMBL/GenBank/DDBJ databases">
        <title>Nepenthes gracilis genome sequencing.</title>
        <authorList>
            <person name="Fukushima K."/>
        </authorList>
    </citation>
    <scope>NUCLEOTIDE SEQUENCE</scope>
    <source>
        <strain evidence="3">SING2019-196</strain>
    </source>
</reference>
<protein>
    <recommendedName>
        <fullName evidence="2">PIR2-like helical domain-containing protein</fullName>
    </recommendedName>
</protein>
<feature type="region of interest" description="Disordered" evidence="1">
    <location>
        <begin position="258"/>
        <end position="284"/>
    </location>
</feature>
<dbReference type="InterPro" id="IPR046527">
    <property type="entry name" value="PIR2-like_helical"/>
</dbReference>
<name>A0AAD3XWF6_NEPGR</name>
<sequence length="322" mass="35087">MASMVVKASSNTCSDVCPAMSVQEKGSKNKRKFWADTHLNGLNEALPLPHNECPSYEFFAEKFETTLNHVPPGACNILNCSHDYSNYLRPDLGLPSALGSSDVGTSHNREEGEANEFQDADWNDLTESQLEELVLSNLDAIFKNAIRKIVACGYSKEVATKAVLSSGLFYGCKDPVSNVVDNTLAYLRNGQEIDSSREHCFEDLQQLEKYVLAELICVLREVRPFFSTGDAMWSLLICDMNISHAFAMDSGPLSSFLSDGTPNVSSSTPPPPSETETKSTDTSLANLCKPISTTPYGTQLDMDTVAAAQISSNLLTPLICMG</sequence>
<dbReference type="Pfam" id="PF20235">
    <property type="entry name" value="PIR2-like_helical"/>
    <property type="match status" value="1"/>
</dbReference>